<comment type="caution">
    <text evidence="5">The sequence shown here is derived from an EMBL/GenBank/DDBJ whole genome shotgun (WGS) entry which is preliminary data.</text>
</comment>
<dbReference type="InterPro" id="IPR052982">
    <property type="entry name" value="SRP1/TIP1-like"/>
</dbReference>
<evidence type="ECO:0000256" key="3">
    <source>
        <dbReference type="SAM" id="SignalP"/>
    </source>
</evidence>
<dbReference type="Proteomes" id="UP001479436">
    <property type="component" value="Unassembled WGS sequence"/>
</dbReference>
<dbReference type="Pfam" id="PF10342">
    <property type="entry name" value="Kre9_KNH"/>
    <property type="match status" value="1"/>
</dbReference>
<feature type="compositionally biased region" description="Polar residues" evidence="2">
    <location>
        <begin position="127"/>
        <end position="144"/>
    </location>
</feature>
<protein>
    <recommendedName>
        <fullName evidence="4">Yeast cell wall synthesis Kre9/Knh1-like N-terminal domain-containing protein</fullName>
    </recommendedName>
</protein>
<accession>A0ABR2X047</accession>
<keyword evidence="6" id="KW-1185">Reference proteome</keyword>
<feature type="signal peptide" evidence="3">
    <location>
        <begin position="1"/>
        <end position="22"/>
    </location>
</feature>
<evidence type="ECO:0000313" key="6">
    <source>
        <dbReference type="Proteomes" id="UP001479436"/>
    </source>
</evidence>
<evidence type="ECO:0000256" key="1">
    <source>
        <dbReference type="ARBA" id="ARBA00022729"/>
    </source>
</evidence>
<evidence type="ECO:0000259" key="4">
    <source>
        <dbReference type="Pfam" id="PF10342"/>
    </source>
</evidence>
<gene>
    <name evidence="5" type="ORF">K7432_003362</name>
</gene>
<feature type="chain" id="PRO_5047482984" description="Yeast cell wall synthesis Kre9/Knh1-like N-terminal domain-containing protein" evidence="3">
    <location>
        <begin position="23"/>
        <end position="279"/>
    </location>
</feature>
<proteinExistence type="predicted"/>
<dbReference type="InterPro" id="IPR018466">
    <property type="entry name" value="Kre9/Knh1-like_N"/>
</dbReference>
<feature type="region of interest" description="Disordered" evidence="2">
    <location>
        <begin position="124"/>
        <end position="257"/>
    </location>
</feature>
<dbReference type="PANTHER" id="PTHR40633">
    <property type="entry name" value="MATRIX PROTEIN, PUTATIVE (AFU_ORTHOLOGUE AFUA_8G05410)-RELATED"/>
    <property type="match status" value="1"/>
</dbReference>
<dbReference type="EMBL" id="JASJQH010000102">
    <property type="protein sequence ID" value="KAK9767095.1"/>
    <property type="molecule type" value="Genomic_DNA"/>
</dbReference>
<name>A0ABR2X047_9FUNG</name>
<evidence type="ECO:0000313" key="5">
    <source>
        <dbReference type="EMBL" id="KAK9767095.1"/>
    </source>
</evidence>
<reference evidence="5 6" key="1">
    <citation type="submission" date="2023-04" db="EMBL/GenBank/DDBJ databases">
        <title>Genome of Basidiobolus ranarum AG-B5.</title>
        <authorList>
            <person name="Stajich J.E."/>
            <person name="Carter-House D."/>
            <person name="Gryganskyi A."/>
        </authorList>
    </citation>
    <scope>NUCLEOTIDE SEQUENCE [LARGE SCALE GENOMIC DNA]</scope>
    <source>
        <strain evidence="5 6">AG-B5</strain>
    </source>
</reference>
<keyword evidence="1 3" id="KW-0732">Signal</keyword>
<feature type="compositionally biased region" description="Low complexity" evidence="2">
    <location>
        <begin position="225"/>
        <end position="249"/>
    </location>
</feature>
<sequence>MLRQTANLLIASTLLGYVVVDAKLYITSPVKTTWKTGTKETITWENYGSGEMPKTFNLNLMDGNDKDLQFVELVAANIDSDKGSYEWTLPANLTTGQYALQAVSQDMSPIYTDKFDIIGTSDKHTSEVTTATKTSKSEVSSHVSDASKSKDARPSKSTDKDAHASKETHASKPTDASKDDSKTTDKSKDAHDSKTTDKSKDSHASKPTHASKDVQHNMKNDKASSDASDASSKSDSSSSSSTSTSASTTPSHHNGSNAITLPLVVVSILAFASSYITLA</sequence>
<dbReference type="PANTHER" id="PTHR40633:SF1">
    <property type="entry name" value="GPI ANCHORED SERINE-THREONINE RICH PROTEIN (AFU_ORTHOLOGUE AFUA_1G03630)"/>
    <property type="match status" value="1"/>
</dbReference>
<feature type="domain" description="Yeast cell wall synthesis Kre9/Knh1-like N-terminal" evidence="4">
    <location>
        <begin position="31"/>
        <end position="117"/>
    </location>
</feature>
<feature type="compositionally biased region" description="Basic and acidic residues" evidence="2">
    <location>
        <begin position="145"/>
        <end position="224"/>
    </location>
</feature>
<organism evidence="5 6">
    <name type="scientific">Basidiobolus ranarum</name>
    <dbReference type="NCBI Taxonomy" id="34480"/>
    <lineage>
        <taxon>Eukaryota</taxon>
        <taxon>Fungi</taxon>
        <taxon>Fungi incertae sedis</taxon>
        <taxon>Zoopagomycota</taxon>
        <taxon>Entomophthoromycotina</taxon>
        <taxon>Basidiobolomycetes</taxon>
        <taxon>Basidiobolales</taxon>
        <taxon>Basidiobolaceae</taxon>
        <taxon>Basidiobolus</taxon>
    </lineage>
</organism>
<evidence type="ECO:0000256" key="2">
    <source>
        <dbReference type="SAM" id="MobiDB-lite"/>
    </source>
</evidence>